<comment type="caution">
    <text evidence="1">The sequence shown here is derived from an EMBL/GenBank/DDBJ whole genome shotgun (WGS) entry which is preliminary data.</text>
</comment>
<organism evidence="1 2">
    <name type="scientific">Eumeta variegata</name>
    <name type="common">Bagworm moth</name>
    <name type="synonym">Eumeta japonica</name>
    <dbReference type="NCBI Taxonomy" id="151549"/>
    <lineage>
        <taxon>Eukaryota</taxon>
        <taxon>Metazoa</taxon>
        <taxon>Ecdysozoa</taxon>
        <taxon>Arthropoda</taxon>
        <taxon>Hexapoda</taxon>
        <taxon>Insecta</taxon>
        <taxon>Pterygota</taxon>
        <taxon>Neoptera</taxon>
        <taxon>Endopterygota</taxon>
        <taxon>Lepidoptera</taxon>
        <taxon>Glossata</taxon>
        <taxon>Ditrysia</taxon>
        <taxon>Tineoidea</taxon>
        <taxon>Psychidae</taxon>
        <taxon>Oiketicinae</taxon>
        <taxon>Eumeta</taxon>
    </lineage>
</organism>
<dbReference type="PANTHER" id="PTHR46113">
    <property type="entry name" value="SNAC DOMAIN-CONTAINING PROTEIN"/>
    <property type="match status" value="1"/>
</dbReference>
<reference evidence="1 2" key="1">
    <citation type="journal article" date="2019" name="Commun. Biol.">
        <title>The bagworm genome reveals a unique fibroin gene that provides high tensile strength.</title>
        <authorList>
            <person name="Kono N."/>
            <person name="Nakamura H."/>
            <person name="Ohtoshi R."/>
            <person name="Tomita M."/>
            <person name="Numata K."/>
            <person name="Arakawa K."/>
        </authorList>
    </citation>
    <scope>NUCLEOTIDE SEQUENCE [LARGE SCALE GENOMIC DNA]</scope>
</reference>
<gene>
    <name evidence="1" type="ORF">EVAR_36789_1</name>
</gene>
<accession>A0A4C1WYK4</accession>
<evidence type="ECO:0000313" key="2">
    <source>
        <dbReference type="Proteomes" id="UP000299102"/>
    </source>
</evidence>
<proteinExistence type="predicted"/>
<protein>
    <recommendedName>
        <fullName evidence="3">Zinc finger BED domain-containing protein 4</fullName>
    </recommendedName>
</protein>
<dbReference type="OrthoDB" id="6626714at2759"/>
<keyword evidence="2" id="KW-1185">Reference proteome</keyword>
<dbReference type="AlphaFoldDB" id="A0A4C1WYK4"/>
<sequence>MFIITAVLSSVGIKVEETTLSYRTIQRARMIVRKEIAVGLKNDFKSHDKYVIHWDGKLLQDIVGSKSVDRLSVLLTAFGVEQLLGVPKMDSESAQNQTTAILRTLDEWGLSRYVKAMCFDTTAVNTGIHNGTCVEIEKALGRELIYLPCRHHIYELILKSAFEVYWPTSSGPNVPIFGRFKKKWDEIDKTNYKAGIEDSKVANVVLSKKNEISSFITQCLQAWFSSTSAIAAPNHDLEFLKQLIEYKEIDALISSATCEKMTSHLWYLNHELVVLSLFDDAVPLDMKKRIVDAVKTRDSIDSKVKRFEIDRKNINSIIQKDLSDFVSQKSLNLFKIFDLPYDFLDVDIELWASDESYKENEEYFKQMKVVNDVAERGVALVSEYNQCLTKTNTSFNIYCKLSKNIERNS</sequence>
<dbReference type="EMBL" id="BGZK01000663">
    <property type="protein sequence ID" value="GBP55207.1"/>
    <property type="molecule type" value="Genomic_DNA"/>
</dbReference>
<evidence type="ECO:0008006" key="3">
    <source>
        <dbReference type="Google" id="ProtNLM"/>
    </source>
</evidence>
<dbReference type="Proteomes" id="UP000299102">
    <property type="component" value="Unassembled WGS sequence"/>
</dbReference>
<evidence type="ECO:0000313" key="1">
    <source>
        <dbReference type="EMBL" id="GBP55207.1"/>
    </source>
</evidence>
<name>A0A4C1WYK4_EUMVA</name>
<dbReference type="PANTHER" id="PTHR46113:SF1">
    <property type="entry name" value="PEPTIDASE M17 LEUCYL AMINOPEPTIDASE N-TERMINAL DOMAIN-CONTAINING PROTEIN"/>
    <property type="match status" value="1"/>
</dbReference>